<feature type="region of interest" description="Disordered" evidence="1">
    <location>
        <begin position="77"/>
        <end position="104"/>
    </location>
</feature>
<protein>
    <submittedName>
        <fullName evidence="2">Uncharacterized protein</fullName>
    </submittedName>
</protein>
<proteinExistence type="predicted"/>
<dbReference type="InParanoid" id="A0A5C3NPU5"/>
<dbReference type="EMBL" id="ML212080">
    <property type="protein sequence ID" value="TFK79315.1"/>
    <property type="molecule type" value="Genomic_DNA"/>
</dbReference>
<evidence type="ECO:0000313" key="2">
    <source>
        <dbReference type="EMBL" id="TFK79315.1"/>
    </source>
</evidence>
<dbReference type="AlphaFoldDB" id="A0A5C3NPU5"/>
<gene>
    <name evidence="2" type="ORF">K466DRAFT_505751</name>
</gene>
<feature type="compositionally biased region" description="Low complexity" evidence="1">
    <location>
        <begin position="1"/>
        <end position="15"/>
    </location>
</feature>
<name>A0A5C3NPU5_9APHY</name>
<keyword evidence="3" id="KW-1185">Reference proteome</keyword>
<evidence type="ECO:0000256" key="1">
    <source>
        <dbReference type="SAM" id="MobiDB-lite"/>
    </source>
</evidence>
<feature type="region of interest" description="Disordered" evidence="1">
    <location>
        <begin position="1"/>
        <end position="23"/>
    </location>
</feature>
<organism evidence="2 3">
    <name type="scientific">Polyporus arcularius HHB13444</name>
    <dbReference type="NCBI Taxonomy" id="1314778"/>
    <lineage>
        <taxon>Eukaryota</taxon>
        <taxon>Fungi</taxon>
        <taxon>Dikarya</taxon>
        <taxon>Basidiomycota</taxon>
        <taxon>Agaricomycotina</taxon>
        <taxon>Agaricomycetes</taxon>
        <taxon>Polyporales</taxon>
        <taxon>Polyporaceae</taxon>
        <taxon>Polyporus</taxon>
    </lineage>
</organism>
<evidence type="ECO:0000313" key="3">
    <source>
        <dbReference type="Proteomes" id="UP000308197"/>
    </source>
</evidence>
<dbReference type="Proteomes" id="UP000308197">
    <property type="component" value="Unassembled WGS sequence"/>
</dbReference>
<accession>A0A5C3NPU5</accession>
<dbReference type="STRING" id="1314778.A0A5C3NPU5"/>
<sequence length="298" mass="33822">MPLLPLLDETTPTSLDDNEGEDDGEEILALPSDFNAEELVAYDLNTLAVYELKLRVGLAFDLLQQVREAVKHSAAHVEQKTQDARTKRDHLKEQTKINASRDRSKFEARRYNHNFSRLQTLRLLLQTPPPADTMEANLRRIDLNNDLKMVSLLANRTAGDSKRLANMSWIWSSEVSEEGAQWATKGTEHMLASDCAHWHRTRMQKTQADTFVNYTCGDFRHAYAGYDTLRNCWLEVAQREGIAPGARAYAHQQAAMYATMRDEIRLAFDKVRKPGVDREQMDHTMVGAPGSCSVKLST</sequence>
<reference evidence="2 3" key="1">
    <citation type="journal article" date="2019" name="Nat. Ecol. Evol.">
        <title>Megaphylogeny resolves global patterns of mushroom evolution.</title>
        <authorList>
            <person name="Varga T."/>
            <person name="Krizsan K."/>
            <person name="Foldi C."/>
            <person name="Dima B."/>
            <person name="Sanchez-Garcia M."/>
            <person name="Sanchez-Ramirez S."/>
            <person name="Szollosi G.J."/>
            <person name="Szarkandi J.G."/>
            <person name="Papp V."/>
            <person name="Albert L."/>
            <person name="Andreopoulos W."/>
            <person name="Angelini C."/>
            <person name="Antonin V."/>
            <person name="Barry K.W."/>
            <person name="Bougher N.L."/>
            <person name="Buchanan P."/>
            <person name="Buyck B."/>
            <person name="Bense V."/>
            <person name="Catcheside P."/>
            <person name="Chovatia M."/>
            <person name="Cooper J."/>
            <person name="Damon W."/>
            <person name="Desjardin D."/>
            <person name="Finy P."/>
            <person name="Geml J."/>
            <person name="Haridas S."/>
            <person name="Hughes K."/>
            <person name="Justo A."/>
            <person name="Karasinski D."/>
            <person name="Kautmanova I."/>
            <person name="Kiss B."/>
            <person name="Kocsube S."/>
            <person name="Kotiranta H."/>
            <person name="LaButti K.M."/>
            <person name="Lechner B.E."/>
            <person name="Liimatainen K."/>
            <person name="Lipzen A."/>
            <person name="Lukacs Z."/>
            <person name="Mihaltcheva S."/>
            <person name="Morgado L.N."/>
            <person name="Niskanen T."/>
            <person name="Noordeloos M.E."/>
            <person name="Ohm R.A."/>
            <person name="Ortiz-Santana B."/>
            <person name="Ovrebo C."/>
            <person name="Racz N."/>
            <person name="Riley R."/>
            <person name="Savchenko A."/>
            <person name="Shiryaev A."/>
            <person name="Soop K."/>
            <person name="Spirin V."/>
            <person name="Szebenyi C."/>
            <person name="Tomsovsky M."/>
            <person name="Tulloss R.E."/>
            <person name="Uehling J."/>
            <person name="Grigoriev I.V."/>
            <person name="Vagvolgyi C."/>
            <person name="Papp T."/>
            <person name="Martin F.M."/>
            <person name="Miettinen O."/>
            <person name="Hibbett D.S."/>
            <person name="Nagy L.G."/>
        </authorList>
    </citation>
    <scope>NUCLEOTIDE SEQUENCE [LARGE SCALE GENOMIC DNA]</scope>
    <source>
        <strain evidence="2 3">HHB13444</strain>
    </source>
</reference>